<keyword evidence="2" id="KW-1185">Reference proteome</keyword>
<accession>A0A927BVY0</accession>
<comment type="caution">
    <text evidence="1">The sequence shown here is derived from an EMBL/GenBank/DDBJ whole genome shotgun (WGS) entry which is preliminary data.</text>
</comment>
<protein>
    <submittedName>
        <fullName evidence="1">Uncharacterized protein</fullName>
    </submittedName>
</protein>
<gene>
    <name evidence="1" type="ORF">IDH44_21825</name>
</gene>
<name>A0A927BVY0_9BACL</name>
<dbReference type="RefSeq" id="WP_190920948.1">
    <property type="nucleotide sequence ID" value="NZ_JACXIZ010000046.1"/>
</dbReference>
<reference evidence="1" key="1">
    <citation type="submission" date="2020-09" db="EMBL/GenBank/DDBJ databases">
        <title>A novel bacterium of genus Paenibacillus, isolated from South China Sea.</title>
        <authorList>
            <person name="Huang H."/>
            <person name="Mo K."/>
            <person name="Hu Y."/>
        </authorList>
    </citation>
    <scope>NUCLEOTIDE SEQUENCE</scope>
    <source>
        <strain evidence="1">IB182496</strain>
    </source>
</reference>
<dbReference type="AlphaFoldDB" id="A0A927BVY0"/>
<evidence type="ECO:0000313" key="2">
    <source>
        <dbReference type="Proteomes" id="UP000621560"/>
    </source>
</evidence>
<dbReference type="EMBL" id="JACXIZ010000046">
    <property type="protein sequence ID" value="MBD2847842.1"/>
    <property type="molecule type" value="Genomic_DNA"/>
</dbReference>
<evidence type="ECO:0000313" key="1">
    <source>
        <dbReference type="EMBL" id="MBD2847842.1"/>
    </source>
</evidence>
<organism evidence="1 2">
    <name type="scientific">Paenibacillus sabuli</name>
    <dbReference type="NCBI Taxonomy" id="2772509"/>
    <lineage>
        <taxon>Bacteria</taxon>
        <taxon>Bacillati</taxon>
        <taxon>Bacillota</taxon>
        <taxon>Bacilli</taxon>
        <taxon>Bacillales</taxon>
        <taxon>Paenibacillaceae</taxon>
        <taxon>Paenibacillus</taxon>
    </lineage>
</organism>
<proteinExistence type="predicted"/>
<sequence length="109" mass="11391">MPIPLPIPVPIPPGPGARSVTVVLNGGPRYPFVTQAYRVPFRPGLTVAEALAFTGAVRFGPSGNIVSVGGVFVGGNQVPYALRLNGRTVPLSLLYAPLQPGDTVEIQLF</sequence>
<dbReference type="Proteomes" id="UP000621560">
    <property type="component" value="Unassembled WGS sequence"/>
</dbReference>